<dbReference type="OrthoDB" id="9782542at2"/>
<comment type="caution">
    <text evidence="6">The sequence shown here is derived from an EMBL/GenBank/DDBJ whole genome shotgun (WGS) entry which is preliminary data.</text>
</comment>
<organism evidence="6 7">
    <name type="scientific">Amycolatopsis alkalitolerans</name>
    <dbReference type="NCBI Taxonomy" id="2547244"/>
    <lineage>
        <taxon>Bacteria</taxon>
        <taxon>Bacillati</taxon>
        <taxon>Actinomycetota</taxon>
        <taxon>Actinomycetes</taxon>
        <taxon>Pseudonocardiales</taxon>
        <taxon>Pseudonocardiaceae</taxon>
        <taxon>Amycolatopsis</taxon>
    </lineage>
</organism>
<evidence type="ECO:0000256" key="1">
    <source>
        <dbReference type="ARBA" id="ARBA00006068"/>
    </source>
</evidence>
<evidence type="ECO:0000259" key="5">
    <source>
        <dbReference type="Pfam" id="PF13399"/>
    </source>
</evidence>
<comment type="similarity">
    <text evidence="1">Belongs to the LytR/CpsA/Psr (LCP) family.</text>
</comment>
<evidence type="ECO:0000313" key="7">
    <source>
        <dbReference type="Proteomes" id="UP000305546"/>
    </source>
</evidence>
<dbReference type="Pfam" id="PF03816">
    <property type="entry name" value="LytR_cpsA_psr"/>
    <property type="match status" value="1"/>
</dbReference>
<dbReference type="PANTHER" id="PTHR33392:SF6">
    <property type="entry name" value="POLYISOPRENYL-TEICHOIC ACID--PEPTIDOGLYCAN TEICHOIC ACID TRANSFERASE TAGU"/>
    <property type="match status" value="1"/>
</dbReference>
<evidence type="ECO:0000256" key="2">
    <source>
        <dbReference type="SAM" id="MobiDB-lite"/>
    </source>
</evidence>
<evidence type="ECO:0000313" key="6">
    <source>
        <dbReference type="EMBL" id="TNC20088.1"/>
    </source>
</evidence>
<dbReference type="EMBL" id="VDFW01000046">
    <property type="protein sequence ID" value="TNC20088.1"/>
    <property type="molecule type" value="Genomic_DNA"/>
</dbReference>
<sequence length="488" mass="50732">MRDRFRDARRPRGALRVAQALVAAVSLLVFGGVWYGWTNVDNALTHADVIDPGAKTSSGPQNILLVGIDTRVDAQGNPIPPAVLGQLHAGSANDGADATDTMIVIHIPADGGKATGFSIPRDSYVQLAGRYGKHKINSAYTYAETAAVKTLQAQGVSGAQLWLQAAQAGAKNSIQTVEQFTGLTINHYAAVNLVGFYDISEAIGGVQVCLKHATRDSYSGADFPAGVQTIQGRSALAFVRQRHGLPNGDLDRIKRQQVFMAAMAKTVTSAGTLTNPAKLDGLLGAIKKSITVDQDWDLFGFAQRLRGITGGDIQFLTIPVVSISLRTPEDGDAVEVDPQHVRAFIAQQITGTPAPSSPAPSTPTSSAPGVTVDVFNANGATGLAAHVLDTLAAQGYAKGEAVTVANRRHSTIDYARGEETAARAVAKALGGMSIVPDSALPSGHVRVYLGRDYAGAESGTTPQAYVQPAATGAPPADPVTAGGVPCID</sequence>
<dbReference type="NCBIfam" id="TIGR00350">
    <property type="entry name" value="lytR_cpsA_psr"/>
    <property type="match status" value="1"/>
</dbReference>
<dbReference type="InterPro" id="IPR027381">
    <property type="entry name" value="LytR/CpsA/Psr_C"/>
</dbReference>
<dbReference type="Proteomes" id="UP000305546">
    <property type="component" value="Unassembled WGS sequence"/>
</dbReference>
<dbReference type="Pfam" id="PF13399">
    <property type="entry name" value="LytR_C"/>
    <property type="match status" value="1"/>
</dbReference>
<protein>
    <submittedName>
        <fullName evidence="6">LytR family transcriptional regulator</fullName>
    </submittedName>
</protein>
<feature type="domain" description="Cell envelope-related transcriptional attenuator" evidence="4">
    <location>
        <begin position="99"/>
        <end position="267"/>
    </location>
</feature>
<evidence type="ECO:0000256" key="3">
    <source>
        <dbReference type="SAM" id="Phobius"/>
    </source>
</evidence>
<dbReference type="InterPro" id="IPR050922">
    <property type="entry name" value="LytR/CpsA/Psr_CW_biosynth"/>
</dbReference>
<dbReference type="PANTHER" id="PTHR33392">
    <property type="entry name" value="POLYISOPRENYL-TEICHOIC ACID--PEPTIDOGLYCAN TEICHOIC ACID TRANSFERASE TAGU"/>
    <property type="match status" value="1"/>
</dbReference>
<dbReference type="Gene3D" id="3.30.70.2390">
    <property type="match status" value="1"/>
</dbReference>
<keyword evidence="7" id="KW-1185">Reference proteome</keyword>
<accession>A0A5C4LS43</accession>
<dbReference type="InterPro" id="IPR004474">
    <property type="entry name" value="LytR_CpsA_psr"/>
</dbReference>
<proteinExistence type="inferred from homology"/>
<reference evidence="6 7" key="1">
    <citation type="submission" date="2019-06" db="EMBL/GenBank/DDBJ databases">
        <title>Amycolatopsis alkalitolerans sp. nov., isolated from Gastrodia elata Blume.</title>
        <authorList>
            <person name="Narsing Rao M.P."/>
            <person name="Li W.J."/>
        </authorList>
    </citation>
    <scope>NUCLEOTIDE SEQUENCE [LARGE SCALE GENOMIC DNA]</scope>
    <source>
        <strain evidence="6 7">SYSUP0005</strain>
    </source>
</reference>
<keyword evidence="3" id="KW-1133">Transmembrane helix</keyword>
<keyword evidence="3" id="KW-0472">Membrane</keyword>
<dbReference type="Gene3D" id="3.40.630.190">
    <property type="entry name" value="LCP protein"/>
    <property type="match status" value="1"/>
</dbReference>
<dbReference type="AlphaFoldDB" id="A0A5C4LS43"/>
<gene>
    <name evidence="6" type="ORF">FG385_31560</name>
</gene>
<evidence type="ECO:0000259" key="4">
    <source>
        <dbReference type="Pfam" id="PF03816"/>
    </source>
</evidence>
<name>A0A5C4LS43_9PSEU</name>
<feature type="region of interest" description="Disordered" evidence="2">
    <location>
        <begin position="469"/>
        <end position="488"/>
    </location>
</feature>
<feature type="transmembrane region" description="Helical" evidence="3">
    <location>
        <begin position="20"/>
        <end position="37"/>
    </location>
</feature>
<keyword evidence="3" id="KW-0812">Transmembrane</keyword>
<feature type="domain" description="LytR/CpsA/Psr regulator C-terminal" evidence="5">
    <location>
        <begin position="370"/>
        <end position="453"/>
    </location>
</feature>